<protein>
    <submittedName>
        <fullName evidence="10">Protein GLUTAMINE DUMPER 2</fullName>
    </submittedName>
</protein>
<dbReference type="Proteomes" id="UP000634136">
    <property type="component" value="Unassembled WGS sequence"/>
</dbReference>
<dbReference type="GO" id="GO:0080143">
    <property type="term" value="P:regulation of amino acid export"/>
    <property type="evidence" value="ECO:0007669"/>
    <property type="project" value="InterPro"/>
</dbReference>
<proteinExistence type="inferred from homology"/>
<dbReference type="OrthoDB" id="770444at2759"/>
<reference evidence="10" key="1">
    <citation type="submission" date="2020-09" db="EMBL/GenBank/DDBJ databases">
        <title>Genome-Enabled Discovery of Anthraquinone Biosynthesis in Senna tora.</title>
        <authorList>
            <person name="Kang S.-H."/>
            <person name="Pandey R.P."/>
            <person name="Lee C.-M."/>
            <person name="Sim J.-S."/>
            <person name="Jeong J.-T."/>
            <person name="Choi B.-S."/>
            <person name="Jung M."/>
            <person name="Ginzburg D."/>
            <person name="Zhao K."/>
            <person name="Won S.Y."/>
            <person name="Oh T.-J."/>
            <person name="Yu Y."/>
            <person name="Kim N.-H."/>
            <person name="Lee O.R."/>
            <person name="Lee T.-H."/>
            <person name="Bashyal P."/>
            <person name="Kim T.-S."/>
            <person name="Lee W.-H."/>
            <person name="Kawkins C."/>
            <person name="Kim C.-K."/>
            <person name="Kim J.S."/>
            <person name="Ahn B.O."/>
            <person name="Rhee S.Y."/>
            <person name="Sohng J.K."/>
        </authorList>
    </citation>
    <scope>NUCLEOTIDE SEQUENCE</scope>
    <source>
        <tissue evidence="10">Leaf</tissue>
    </source>
</reference>
<keyword evidence="6 9" id="KW-1133">Transmembrane helix</keyword>
<keyword evidence="4 9" id="KW-0812">Transmembrane</keyword>
<feature type="compositionally biased region" description="Polar residues" evidence="8">
    <location>
        <begin position="49"/>
        <end position="58"/>
    </location>
</feature>
<name>A0A834TR99_9FABA</name>
<keyword evidence="7 9" id="KW-0472">Membrane</keyword>
<evidence type="ECO:0000256" key="9">
    <source>
        <dbReference type="SAM" id="Phobius"/>
    </source>
</evidence>
<dbReference type="PROSITE" id="PS51257">
    <property type="entry name" value="PROKAR_LIPOPROTEIN"/>
    <property type="match status" value="1"/>
</dbReference>
<evidence type="ECO:0000256" key="6">
    <source>
        <dbReference type="ARBA" id="ARBA00022989"/>
    </source>
</evidence>
<keyword evidence="5" id="KW-0029">Amino-acid transport</keyword>
<keyword evidence="11" id="KW-1185">Reference proteome</keyword>
<dbReference type="PANTHER" id="PTHR33228">
    <property type="entry name" value="PROTEIN GLUTAMINE DUMPER 4-RELATED"/>
    <property type="match status" value="1"/>
</dbReference>
<evidence type="ECO:0000256" key="1">
    <source>
        <dbReference type="ARBA" id="ARBA00004167"/>
    </source>
</evidence>
<dbReference type="EMBL" id="JAAIUW010000008">
    <property type="protein sequence ID" value="KAF7822329.1"/>
    <property type="molecule type" value="Genomic_DNA"/>
</dbReference>
<dbReference type="AlphaFoldDB" id="A0A834TR99"/>
<feature type="transmembrane region" description="Helical" evidence="9">
    <location>
        <begin position="12"/>
        <end position="32"/>
    </location>
</feature>
<evidence type="ECO:0000256" key="8">
    <source>
        <dbReference type="SAM" id="MobiDB-lite"/>
    </source>
</evidence>
<evidence type="ECO:0000256" key="2">
    <source>
        <dbReference type="ARBA" id="ARBA00009977"/>
    </source>
</evidence>
<evidence type="ECO:0000256" key="5">
    <source>
        <dbReference type="ARBA" id="ARBA00022970"/>
    </source>
</evidence>
<comment type="caution">
    <text evidence="10">The sequence shown here is derived from an EMBL/GenBank/DDBJ whole genome shotgun (WGS) entry which is preliminary data.</text>
</comment>
<organism evidence="10 11">
    <name type="scientific">Senna tora</name>
    <dbReference type="NCBI Taxonomy" id="362788"/>
    <lineage>
        <taxon>Eukaryota</taxon>
        <taxon>Viridiplantae</taxon>
        <taxon>Streptophyta</taxon>
        <taxon>Embryophyta</taxon>
        <taxon>Tracheophyta</taxon>
        <taxon>Spermatophyta</taxon>
        <taxon>Magnoliopsida</taxon>
        <taxon>eudicotyledons</taxon>
        <taxon>Gunneridae</taxon>
        <taxon>Pentapetalae</taxon>
        <taxon>rosids</taxon>
        <taxon>fabids</taxon>
        <taxon>Fabales</taxon>
        <taxon>Fabaceae</taxon>
        <taxon>Caesalpinioideae</taxon>
        <taxon>Cassia clade</taxon>
        <taxon>Senna</taxon>
    </lineage>
</organism>
<evidence type="ECO:0000256" key="3">
    <source>
        <dbReference type="ARBA" id="ARBA00022448"/>
    </source>
</evidence>
<comment type="similarity">
    <text evidence="2">Belongs to the GLUTAMINE DUMPER 1 (TC 9.B.60) family.</text>
</comment>
<comment type="subcellular location">
    <subcellularLocation>
        <location evidence="1">Membrane</location>
        <topology evidence="1">Single-pass membrane protein</topology>
    </subcellularLocation>
</comment>
<evidence type="ECO:0000256" key="4">
    <source>
        <dbReference type="ARBA" id="ARBA00022692"/>
    </source>
</evidence>
<dbReference type="InterPro" id="IPR040359">
    <property type="entry name" value="GDU"/>
</dbReference>
<evidence type="ECO:0000313" key="11">
    <source>
        <dbReference type="Proteomes" id="UP000634136"/>
    </source>
</evidence>
<feature type="region of interest" description="Disordered" evidence="8">
    <location>
        <begin position="37"/>
        <end position="62"/>
    </location>
</feature>
<evidence type="ECO:0000256" key="7">
    <source>
        <dbReference type="ARBA" id="ARBA00023136"/>
    </source>
</evidence>
<evidence type="ECO:0000313" key="10">
    <source>
        <dbReference type="EMBL" id="KAF7822329.1"/>
    </source>
</evidence>
<dbReference type="GO" id="GO:0006865">
    <property type="term" value="P:amino acid transport"/>
    <property type="evidence" value="ECO:0007669"/>
    <property type="project" value="UniProtKB-KW"/>
</dbReference>
<keyword evidence="3" id="KW-0813">Transport</keyword>
<gene>
    <name evidence="10" type="ORF">G2W53_027784</name>
</gene>
<dbReference type="PANTHER" id="PTHR33228:SF80">
    <property type="entry name" value="PROTEIN, PUTATIVE-RELATED"/>
    <property type="match status" value="1"/>
</dbReference>
<sequence>MGFRSFKSPIPYLFGGLALMLLLIAIALFVLACSHRKRQSSDDEEKSGATKTTPSVESSEPKILVIMAGDTNPSYLANPISCSK</sequence>
<accession>A0A834TR99</accession>
<dbReference type="GO" id="GO:0016020">
    <property type="term" value="C:membrane"/>
    <property type="evidence" value="ECO:0007669"/>
    <property type="project" value="UniProtKB-SubCell"/>
</dbReference>